<keyword evidence="2" id="KW-1185">Reference proteome</keyword>
<dbReference type="Pfam" id="PF09650">
    <property type="entry name" value="PHA_gran_rgn"/>
    <property type="match status" value="1"/>
</dbReference>
<dbReference type="EMBL" id="CP097635">
    <property type="protein sequence ID" value="URI06346.1"/>
    <property type="molecule type" value="Genomic_DNA"/>
</dbReference>
<reference evidence="1" key="1">
    <citation type="submission" date="2022-05" db="EMBL/GenBank/DDBJ databases">
        <title>An RpoN-dependent PEP-CTERM gene is involved in floc formation of an Aquincola tertiaricarbonis strain.</title>
        <authorList>
            <person name="Qiu D."/>
            <person name="Xia M."/>
        </authorList>
    </citation>
    <scope>NUCLEOTIDE SEQUENCE</scope>
    <source>
        <strain evidence="1">RN12</strain>
    </source>
</reference>
<accession>A0ABY4RZH9</accession>
<dbReference type="RefSeq" id="WP_250194609.1">
    <property type="nucleotide sequence ID" value="NZ_CP097635.1"/>
</dbReference>
<proteinExistence type="predicted"/>
<name>A0ABY4RZH9_AQUTE</name>
<dbReference type="NCBIfam" id="TIGR02610">
    <property type="entry name" value="PHA_gran_rgn"/>
    <property type="match status" value="1"/>
</dbReference>
<evidence type="ECO:0000313" key="1">
    <source>
        <dbReference type="EMBL" id="URI06346.1"/>
    </source>
</evidence>
<organism evidence="1 2">
    <name type="scientific">Aquincola tertiaricarbonis</name>
    <dbReference type="NCBI Taxonomy" id="391953"/>
    <lineage>
        <taxon>Bacteria</taxon>
        <taxon>Pseudomonadati</taxon>
        <taxon>Pseudomonadota</taxon>
        <taxon>Betaproteobacteria</taxon>
        <taxon>Burkholderiales</taxon>
        <taxon>Sphaerotilaceae</taxon>
        <taxon>Aquincola</taxon>
    </lineage>
</organism>
<protein>
    <submittedName>
        <fullName evidence="1">Polyhydroxyalkanoic acid system family protein</fullName>
    </submittedName>
</protein>
<sequence>MAQLQIHRAHPLGLAGARERARVWVEQAERDWGLACQYQASEGEDLVRFERSGVSGQLRVTADGFELDAQLGFLLSAYRGRIESHIRAQLDELLGPAPH</sequence>
<dbReference type="Proteomes" id="UP001056201">
    <property type="component" value="Chromosome 1"/>
</dbReference>
<evidence type="ECO:0000313" key="2">
    <source>
        <dbReference type="Proteomes" id="UP001056201"/>
    </source>
</evidence>
<gene>
    <name evidence="1" type="ORF">MW290_10485</name>
</gene>
<dbReference type="InterPro" id="IPR013433">
    <property type="entry name" value="PHA_gran_rgn"/>
</dbReference>